<dbReference type="EMBL" id="KN612458">
    <property type="protein sequence ID" value="KHJ75729.1"/>
    <property type="molecule type" value="Genomic_DNA"/>
</dbReference>
<organism evidence="2 3">
    <name type="scientific">Oesophagostomum dentatum</name>
    <name type="common">Nodular worm</name>
    <dbReference type="NCBI Taxonomy" id="61180"/>
    <lineage>
        <taxon>Eukaryota</taxon>
        <taxon>Metazoa</taxon>
        <taxon>Ecdysozoa</taxon>
        <taxon>Nematoda</taxon>
        <taxon>Chromadorea</taxon>
        <taxon>Rhabditida</taxon>
        <taxon>Rhabditina</taxon>
        <taxon>Rhabditomorpha</taxon>
        <taxon>Strongyloidea</taxon>
        <taxon>Strongylidae</taxon>
        <taxon>Oesophagostomum</taxon>
    </lineage>
</organism>
<evidence type="ECO:0000313" key="3">
    <source>
        <dbReference type="Proteomes" id="UP000053660"/>
    </source>
</evidence>
<dbReference type="PANTHER" id="PTHR12856">
    <property type="entry name" value="TRANSCRIPTION INITIATION FACTOR IIH-RELATED"/>
    <property type="match status" value="1"/>
</dbReference>
<keyword evidence="3" id="KW-1185">Reference proteome</keyword>
<proteinExistence type="predicted"/>
<accession>A0A0B1RST4</accession>
<protein>
    <submittedName>
        <fullName evidence="2">Uncharacterized protein</fullName>
    </submittedName>
</protein>
<dbReference type="GO" id="GO:0006289">
    <property type="term" value="P:nucleotide-excision repair"/>
    <property type="evidence" value="ECO:0007669"/>
    <property type="project" value="InterPro"/>
</dbReference>
<feature type="coiled-coil region" evidence="1">
    <location>
        <begin position="78"/>
        <end position="105"/>
    </location>
</feature>
<dbReference type="GO" id="GO:0000439">
    <property type="term" value="C:transcription factor TFIIH core complex"/>
    <property type="evidence" value="ECO:0007669"/>
    <property type="project" value="InterPro"/>
</dbReference>
<name>A0A0B1RST4_OESDE</name>
<reference evidence="2 3" key="1">
    <citation type="submission" date="2014-03" db="EMBL/GenBank/DDBJ databases">
        <title>Draft genome of the hookworm Oesophagostomum dentatum.</title>
        <authorList>
            <person name="Mitreva M."/>
        </authorList>
    </citation>
    <scope>NUCLEOTIDE SEQUENCE [LARGE SCALE GENOMIC DNA]</scope>
    <source>
        <strain evidence="2 3">OD-Hann</strain>
    </source>
</reference>
<sequence length="137" mass="16051">MSYLFQDILIPEDEEMEAFDMEDGEPVTNGTDSEGQIRGCGDPADWGLSPAQLNEIRAVHDSVAELLKHFWTCFPPVTSELEEKLQRMEQTLRKYESNQLREAERQFGRINVQHCYEMLARAHARFQMYIERKSTRH</sequence>
<dbReference type="Proteomes" id="UP000053660">
    <property type="component" value="Unassembled WGS sequence"/>
</dbReference>
<evidence type="ECO:0000313" key="2">
    <source>
        <dbReference type="EMBL" id="KHJ75729.1"/>
    </source>
</evidence>
<dbReference type="GO" id="GO:0006351">
    <property type="term" value="P:DNA-templated transcription"/>
    <property type="evidence" value="ECO:0007669"/>
    <property type="project" value="InterPro"/>
</dbReference>
<keyword evidence="1" id="KW-0175">Coiled coil</keyword>
<gene>
    <name evidence="2" type="ORF">OESDEN_24655</name>
</gene>
<dbReference type="OrthoDB" id="360521at2759"/>
<dbReference type="AlphaFoldDB" id="A0A0B1RST4"/>
<evidence type="ECO:0000256" key="1">
    <source>
        <dbReference type="SAM" id="Coils"/>
    </source>
</evidence>
<dbReference type="InterPro" id="IPR027079">
    <property type="entry name" value="Tfb1/GTF2H1"/>
</dbReference>